<dbReference type="RefSeq" id="WP_380858795.1">
    <property type="nucleotide sequence ID" value="NZ_JBHRXV010000004.1"/>
</dbReference>
<dbReference type="InterPro" id="IPR036942">
    <property type="entry name" value="Beta-barrel_TonB_sf"/>
</dbReference>
<dbReference type="Gene3D" id="2.40.170.20">
    <property type="entry name" value="TonB-dependent receptor, beta-barrel domain"/>
    <property type="match status" value="1"/>
</dbReference>
<organism evidence="8 9">
    <name type="scientific">Sphingoaurantiacus capsulatus</name>
    <dbReference type="NCBI Taxonomy" id="1771310"/>
    <lineage>
        <taxon>Bacteria</taxon>
        <taxon>Pseudomonadati</taxon>
        <taxon>Pseudomonadota</taxon>
        <taxon>Alphaproteobacteria</taxon>
        <taxon>Sphingomonadales</taxon>
        <taxon>Sphingosinicellaceae</taxon>
        <taxon>Sphingoaurantiacus</taxon>
    </lineage>
</organism>
<keyword evidence="3" id="KW-1134">Transmembrane beta strand</keyword>
<evidence type="ECO:0000256" key="6">
    <source>
        <dbReference type="ARBA" id="ARBA00023237"/>
    </source>
</evidence>
<accession>A0ABV7X7Z1</accession>
<proteinExistence type="predicted"/>
<evidence type="ECO:0000256" key="1">
    <source>
        <dbReference type="ARBA" id="ARBA00004571"/>
    </source>
</evidence>
<evidence type="ECO:0000313" key="8">
    <source>
        <dbReference type="EMBL" id="MFC3712264.1"/>
    </source>
</evidence>
<comment type="caution">
    <text evidence="8">The sequence shown here is derived from an EMBL/GenBank/DDBJ whole genome shotgun (WGS) entry which is preliminary data.</text>
</comment>
<keyword evidence="8" id="KW-0675">Receptor</keyword>
<keyword evidence="5" id="KW-0472">Membrane</keyword>
<dbReference type="SUPFAM" id="SSF56935">
    <property type="entry name" value="Porins"/>
    <property type="match status" value="1"/>
</dbReference>
<dbReference type="Proteomes" id="UP001595615">
    <property type="component" value="Unassembled WGS sequence"/>
</dbReference>
<evidence type="ECO:0000256" key="5">
    <source>
        <dbReference type="ARBA" id="ARBA00023136"/>
    </source>
</evidence>
<protein>
    <submittedName>
        <fullName evidence="8">TonB-dependent receptor</fullName>
    </submittedName>
</protein>
<feature type="signal peptide" evidence="7">
    <location>
        <begin position="1"/>
        <end position="19"/>
    </location>
</feature>
<evidence type="ECO:0000313" key="9">
    <source>
        <dbReference type="Proteomes" id="UP001595615"/>
    </source>
</evidence>
<dbReference type="EMBL" id="JBHRXV010000004">
    <property type="protein sequence ID" value="MFC3712264.1"/>
    <property type="molecule type" value="Genomic_DNA"/>
</dbReference>
<comment type="subcellular location">
    <subcellularLocation>
        <location evidence="1">Cell outer membrane</location>
        <topology evidence="1">Multi-pass membrane protein</topology>
    </subcellularLocation>
</comment>
<keyword evidence="7" id="KW-0732">Signal</keyword>
<gene>
    <name evidence="8" type="ORF">ACFOMD_06765</name>
</gene>
<evidence type="ECO:0000256" key="2">
    <source>
        <dbReference type="ARBA" id="ARBA00022448"/>
    </source>
</evidence>
<sequence>MRRLTIATLMLTCAEAALAQRADDNATTKAEDAFGTSVGNESFGLYNPFSVRGFSPVDAGNVRMEGLYFDQQASPTGRLIGGTTVRVGLSAQNYPFPAPTGIADHSLRKAGSDASFSPVVGLGPYGGWFAEFDAQLPVSDTLSIAGGSGFYRDQTHFGGDPHFFSMSVAPRWQPAEGIEVIPYWSRVRYSSEESEPLMFTGGDYLPPKISRKNFYPQDWTTRTGTNFNYGILGQAPLGDWTLRGGVFRSVNDREKGFANLFTGIQPDGAAQETVVAQRDGKFASTSGEVRLSRSFDEGDRRHSVHLAVRGREQTRRYGGDDVINLGPTVIGVRDPVAKPVFNFGAQSHDRIEQKTGGISYELRWRDIGEFSAGIQKTDYSKSTDTPTGALPTSKDSPWLYNATAAGYLSDSLVVYGGYTRGLEESPRAPDIAVNRNDAPPAIRTEQVDAGIRWAIRPNLRMVAGVFDVSKPFYDLDQANIFTRQGTVRHRGLELSIAGQILPGLTMVAGNVLLDAEVTGEQVDLGLIGPEPVATTKRYTIASLDYRFPNSPFSIDAFAESTGDRVANQANTFVVPPRAVLALGGRYRFKLGDKSATLRAQVGNVFNNYGFGVGGGGLFVYNLPRRFTINLAADL</sequence>
<keyword evidence="9" id="KW-1185">Reference proteome</keyword>
<evidence type="ECO:0000256" key="7">
    <source>
        <dbReference type="SAM" id="SignalP"/>
    </source>
</evidence>
<name>A0ABV7X7Z1_9SPHN</name>
<reference evidence="9" key="1">
    <citation type="journal article" date="2019" name="Int. J. Syst. Evol. Microbiol.">
        <title>The Global Catalogue of Microorganisms (GCM) 10K type strain sequencing project: providing services to taxonomists for standard genome sequencing and annotation.</title>
        <authorList>
            <consortium name="The Broad Institute Genomics Platform"/>
            <consortium name="The Broad Institute Genome Sequencing Center for Infectious Disease"/>
            <person name="Wu L."/>
            <person name="Ma J."/>
        </authorList>
    </citation>
    <scope>NUCLEOTIDE SEQUENCE [LARGE SCALE GENOMIC DNA]</scope>
    <source>
        <strain evidence="9">KCTC 42644</strain>
    </source>
</reference>
<keyword evidence="2" id="KW-0813">Transport</keyword>
<dbReference type="InterPro" id="IPR039426">
    <property type="entry name" value="TonB-dep_rcpt-like"/>
</dbReference>
<keyword evidence="4" id="KW-0812">Transmembrane</keyword>
<dbReference type="PANTHER" id="PTHR32552">
    <property type="entry name" value="FERRICHROME IRON RECEPTOR-RELATED"/>
    <property type="match status" value="1"/>
</dbReference>
<dbReference type="PANTHER" id="PTHR32552:SF82">
    <property type="entry name" value="FCUA PROTEIN"/>
    <property type="match status" value="1"/>
</dbReference>
<evidence type="ECO:0000256" key="3">
    <source>
        <dbReference type="ARBA" id="ARBA00022452"/>
    </source>
</evidence>
<feature type="chain" id="PRO_5046988650" evidence="7">
    <location>
        <begin position="20"/>
        <end position="634"/>
    </location>
</feature>
<keyword evidence="6" id="KW-0998">Cell outer membrane</keyword>
<evidence type="ECO:0000256" key="4">
    <source>
        <dbReference type="ARBA" id="ARBA00022692"/>
    </source>
</evidence>